<feature type="compositionally biased region" description="Basic residues" evidence="1">
    <location>
        <begin position="1"/>
        <end position="10"/>
    </location>
</feature>
<organism evidence="2 3">
    <name type="scientific">Rubus argutus</name>
    <name type="common">Southern blackberry</name>
    <dbReference type="NCBI Taxonomy" id="59490"/>
    <lineage>
        <taxon>Eukaryota</taxon>
        <taxon>Viridiplantae</taxon>
        <taxon>Streptophyta</taxon>
        <taxon>Embryophyta</taxon>
        <taxon>Tracheophyta</taxon>
        <taxon>Spermatophyta</taxon>
        <taxon>Magnoliopsida</taxon>
        <taxon>eudicotyledons</taxon>
        <taxon>Gunneridae</taxon>
        <taxon>Pentapetalae</taxon>
        <taxon>rosids</taxon>
        <taxon>fabids</taxon>
        <taxon>Rosales</taxon>
        <taxon>Rosaceae</taxon>
        <taxon>Rosoideae</taxon>
        <taxon>Rosoideae incertae sedis</taxon>
        <taxon>Rubus</taxon>
    </lineage>
</organism>
<reference evidence="2 3" key="1">
    <citation type="journal article" date="2023" name="G3 (Bethesda)">
        <title>A chromosome-length genome assembly and annotation of blackberry (Rubus argutus, cv. 'Hillquist').</title>
        <authorList>
            <person name="Bruna T."/>
            <person name="Aryal R."/>
            <person name="Dudchenko O."/>
            <person name="Sargent D.J."/>
            <person name="Mead D."/>
            <person name="Buti M."/>
            <person name="Cavallini A."/>
            <person name="Hytonen T."/>
            <person name="Andres J."/>
            <person name="Pham M."/>
            <person name="Weisz D."/>
            <person name="Mascagni F."/>
            <person name="Usai G."/>
            <person name="Natali L."/>
            <person name="Bassil N."/>
            <person name="Fernandez G.E."/>
            <person name="Lomsadze A."/>
            <person name="Armour M."/>
            <person name="Olukolu B."/>
            <person name="Poorten T."/>
            <person name="Britton C."/>
            <person name="Davik J."/>
            <person name="Ashrafi H."/>
            <person name="Aiden E.L."/>
            <person name="Borodovsky M."/>
            <person name="Worthington M."/>
        </authorList>
    </citation>
    <scope>NUCLEOTIDE SEQUENCE [LARGE SCALE GENOMIC DNA]</scope>
    <source>
        <strain evidence="2">PI 553951</strain>
    </source>
</reference>
<protein>
    <submittedName>
        <fullName evidence="2">Uncharacterized protein</fullName>
    </submittedName>
</protein>
<accession>A0AAW1WVW9</accession>
<evidence type="ECO:0000256" key="1">
    <source>
        <dbReference type="SAM" id="MobiDB-lite"/>
    </source>
</evidence>
<gene>
    <name evidence="2" type="ORF">M0R45_025913</name>
</gene>
<dbReference type="EMBL" id="JBEDUW010000005">
    <property type="protein sequence ID" value="KAK9928793.1"/>
    <property type="molecule type" value="Genomic_DNA"/>
</dbReference>
<feature type="region of interest" description="Disordered" evidence="1">
    <location>
        <begin position="1"/>
        <end position="21"/>
    </location>
</feature>
<evidence type="ECO:0000313" key="2">
    <source>
        <dbReference type="EMBL" id="KAK9928793.1"/>
    </source>
</evidence>
<keyword evidence="3" id="KW-1185">Reference proteome</keyword>
<proteinExistence type="predicted"/>
<name>A0AAW1WVW9_RUBAR</name>
<dbReference type="AlphaFoldDB" id="A0AAW1WVW9"/>
<sequence>MSVHHCKHNRSSSSRAQCPDAPPSCAAFLAFLSQSRRTRSIGGSGLVVVKQWTVHKFRRVVARHWQLAYSDDSLKRTPSSEDRTTTMPITFVRSRIGNVAKQ</sequence>
<dbReference type="Proteomes" id="UP001457282">
    <property type="component" value="Unassembled WGS sequence"/>
</dbReference>
<comment type="caution">
    <text evidence="2">The sequence shown here is derived from an EMBL/GenBank/DDBJ whole genome shotgun (WGS) entry which is preliminary data.</text>
</comment>
<evidence type="ECO:0000313" key="3">
    <source>
        <dbReference type="Proteomes" id="UP001457282"/>
    </source>
</evidence>